<evidence type="ECO:0000313" key="2">
    <source>
        <dbReference type="Proteomes" id="UP000824540"/>
    </source>
</evidence>
<dbReference type="AlphaFoldDB" id="A0A8T2NWP5"/>
<sequence length="67" mass="7005">MPSCTGIVRQDLKQCAALPSVSCDGTVSYVHCAFGSVLPLCGQSLELLPGGKVVSSMLTAKQQLQHD</sequence>
<gene>
    <name evidence="1" type="ORF">JZ751_013677</name>
</gene>
<name>A0A8T2NWP5_9TELE</name>
<protein>
    <submittedName>
        <fullName evidence="1">Uncharacterized protein</fullName>
    </submittedName>
</protein>
<proteinExistence type="predicted"/>
<evidence type="ECO:0000313" key="1">
    <source>
        <dbReference type="EMBL" id="KAG9343511.1"/>
    </source>
</evidence>
<organism evidence="1 2">
    <name type="scientific">Albula glossodonta</name>
    <name type="common">roundjaw bonefish</name>
    <dbReference type="NCBI Taxonomy" id="121402"/>
    <lineage>
        <taxon>Eukaryota</taxon>
        <taxon>Metazoa</taxon>
        <taxon>Chordata</taxon>
        <taxon>Craniata</taxon>
        <taxon>Vertebrata</taxon>
        <taxon>Euteleostomi</taxon>
        <taxon>Actinopterygii</taxon>
        <taxon>Neopterygii</taxon>
        <taxon>Teleostei</taxon>
        <taxon>Albuliformes</taxon>
        <taxon>Albulidae</taxon>
        <taxon>Albula</taxon>
    </lineage>
</organism>
<reference evidence="1" key="1">
    <citation type="thesis" date="2021" institute="BYU ScholarsArchive" country="Provo, UT, USA">
        <title>Applications of and Algorithms for Genome Assembly and Genomic Analyses with an Emphasis on Marine Teleosts.</title>
        <authorList>
            <person name="Pickett B.D."/>
        </authorList>
    </citation>
    <scope>NUCLEOTIDE SEQUENCE</scope>
    <source>
        <strain evidence="1">HI-2016</strain>
    </source>
</reference>
<dbReference type="Proteomes" id="UP000824540">
    <property type="component" value="Unassembled WGS sequence"/>
</dbReference>
<dbReference type="EMBL" id="JAFBMS010000023">
    <property type="protein sequence ID" value="KAG9343511.1"/>
    <property type="molecule type" value="Genomic_DNA"/>
</dbReference>
<keyword evidence="2" id="KW-1185">Reference proteome</keyword>
<accession>A0A8T2NWP5</accession>
<comment type="caution">
    <text evidence="1">The sequence shown here is derived from an EMBL/GenBank/DDBJ whole genome shotgun (WGS) entry which is preliminary data.</text>
</comment>